<accession>Q1K1N1</accession>
<evidence type="ECO:0008006" key="3">
    <source>
        <dbReference type="Google" id="ProtNLM"/>
    </source>
</evidence>
<protein>
    <recommendedName>
        <fullName evidence="3">3-deoxy-D-manno-octulosonic-acid transferase</fullName>
    </recommendedName>
</protein>
<keyword evidence="2" id="KW-1185">Reference proteome</keyword>
<sequence length="246" mass="28551">MGQFSEYIVFVDESGDHGLKTIDQNYPVFVLAFCIFRKVDYADGLVPTFKHFKFKHFGHDQVILHETDIRKDRGDFSILKTREKKEAFLNELTDIVAATQFAFIASVIRKEPLREKYTNPENPYHLALGFGLERIFYYLRGVGATEQKTHIVVEKRGSQEDSELELEFRRVCDGQNRHRCALPFEVVFADKKSNSAGLQMADLIARPIGMRILRPEQPNRAYDTIENKFYRNGRGRFDGWGLKCFP</sequence>
<dbReference type="AlphaFoldDB" id="Q1K1N1"/>
<dbReference type="InterPro" id="IPR024524">
    <property type="entry name" value="DUF3800"/>
</dbReference>
<name>Q1K1N1_DESA6</name>
<gene>
    <name evidence="1" type="ORF">Dace_1821</name>
</gene>
<dbReference type="EMBL" id="AAEW02000005">
    <property type="protein sequence ID" value="EAT16357.1"/>
    <property type="molecule type" value="Genomic_DNA"/>
</dbReference>
<proteinExistence type="predicted"/>
<comment type="caution">
    <text evidence="1">The sequence shown here is derived from an EMBL/GenBank/DDBJ whole genome shotgun (WGS) entry which is preliminary data.</text>
</comment>
<evidence type="ECO:0000313" key="1">
    <source>
        <dbReference type="EMBL" id="EAT16357.1"/>
    </source>
</evidence>
<dbReference type="Pfam" id="PF12686">
    <property type="entry name" value="DUF3800"/>
    <property type="match status" value="1"/>
</dbReference>
<evidence type="ECO:0000313" key="2">
    <source>
        <dbReference type="Proteomes" id="UP000005695"/>
    </source>
</evidence>
<organism evidence="1 2">
    <name type="scientific">Desulfuromonas acetoxidans (strain DSM 684 / 11070)</name>
    <dbReference type="NCBI Taxonomy" id="281689"/>
    <lineage>
        <taxon>Bacteria</taxon>
        <taxon>Pseudomonadati</taxon>
        <taxon>Thermodesulfobacteriota</taxon>
        <taxon>Desulfuromonadia</taxon>
        <taxon>Desulfuromonadales</taxon>
        <taxon>Desulfuromonadaceae</taxon>
        <taxon>Desulfuromonas</taxon>
    </lineage>
</organism>
<reference evidence="1" key="1">
    <citation type="submission" date="2006-05" db="EMBL/GenBank/DDBJ databases">
        <title>Annotation of the draft genome assembly of Desulfuromonas acetoxidans DSM 684.</title>
        <authorList>
            <consortium name="US DOE Joint Genome Institute (JGI-ORNL)"/>
            <person name="Larimer F."/>
            <person name="Land M."/>
            <person name="Hauser L."/>
        </authorList>
    </citation>
    <scope>NUCLEOTIDE SEQUENCE [LARGE SCALE GENOMIC DNA]</scope>
    <source>
        <strain evidence="1">DSM 684</strain>
    </source>
</reference>
<dbReference type="Proteomes" id="UP000005695">
    <property type="component" value="Unassembled WGS sequence"/>
</dbReference>
<dbReference type="RefSeq" id="WP_005998950.1">
    <property type="nucleotide sequence ID" value="NZ_AAEW02000005.1"/>
</dbReference>
<reference evidence="1" key="2">
    <citation type="submission" date="2006-05" db="EMBL/GenBank/DDBJ databases">
        <title>Sequencing of the draft genome and assembly of Desulfuromonas acetoxidans DSM 684.</title>
        <authorList>
            <consortium name="US DOE Joint Genome Institute (JGI-PGF)"/>
            <person name="Copeland A."/>
            <person name="Lucas S."/>
            <person name="Lapidus A."/>
            <person name="Barry K."/>
            <person name="Detter J.C."/>
            <person name="Glavina del Rio T."/>
            <person name="Hammon N."/>
            <person name="Israni S."/>
            <person name="Dalin E."/>
            <person name="Tice H."/>
            <person name="Bruce D."/>
            <person name="Pitluck S."/>
            <person name="Richardson P."/>
        </authorList>
    </citation>
    <scope>NUCLEOTIDE SEQUENCE [LARGE SCALE GENOMIC DNA]</scope>
    <source>
        <strain evidence="1">DSM 684</strain>
    </source>
</reference>